<keyword evidence="2" id="KW-0378">Hydrolase</keyword>
<dbReference type="SFLD" id="SFLDG01142">
    <property type="entry name" value="C2.B.2:_Mannosyl-3-phosphoglyc"/>
    <property type="match status" value="1"/>
</dbReference>
<name>A0A1H2RZ81_9GAMM</name>
<protein>
    <submittedName>
        <fullName evidence="5">Mannosyl-3-phosphoglycerate phosphatase</fullName>
    </submittedName>
</protein>
<dbReference type="NCBIfam" id="TIGR01486">
    <property type="entry name" value="HAD-SF-IIB-MPGP"/>
    <property type="match status" value="1"/>
</dbReference>
<reference evidence="5 6" key="1">
    <citation type="submission" date="2016-10" db="EMBL/GenBank/DDBJ databases">
        <authorList>
            <person name="de Groot N.N."/>
        </authorList>
    </citation>
    <scope>NUCLEOTIDE SEQUENCE [LARGE SCALE GENOMIC DNA]</scope>
    <source>
        <strain evidence="5 6">DSM 19219</strain>
    </source>
</reference>
<dbReference type="RefSeq" id="WP_092567839.1">
    <property type="nucleotide sequence ID" value="NZ_BMXH01000001.1"/>
</dbReference>
<dbReference type="Pfam" id="PF05116">
    <property type="entry name" value="S6PP"/>
    <property type="match status" value="1"/>
</dbReference>
<dbReference type="InterPro" id="IPR006381">
    <property type="entry name" value="HAD-SF-IIB-MPGP"/>
</dbReference>
<dbReference type="PANTHER" id="PTHR10000">
    <property type="entry name" value="PHOSPHOSERINE PHOSPHATASE"/>
    <property type="match status" value="1"/>
</dbReference>
<dbReference type="Gene3D" id="3.40.50.1000">
    <property type="entry name" value="HAD superfamily/HAD-like"/>
    <property type="match status" value="1"/>
</dbReference>
<evidence type="ECO:0000256" key="2">
    <source>
        <dbReference type="ARBA" id="ARBA00022801"/>
    </source>
</evidence>
<gene>
    <name evidence="5" type="ORF">SAMN05443545_101437</name>
</gene>
<dbReference type="PANTHER" id="PTHR10000:SF8">
    <property type="entry name" value="HAD SUPERFAMILY HYDROLASE-LIKE, TYPE 3"/>
    <property type="match status" value="1"/>
</dbReference>
<sequence length="290" mass="32216">MFEPTATSARLVFTDLDGSLLDHDSYDWQPAHPWLERLRFANVPVIPVSSKTRAELLALRVQLGLEQSPFIAENGAVIGLPPAWQHARLDRDPDDIGSLCVKTPGLDIGFIRKRLEVIRERQGLSYCCMGEMSLEDIMAVTGLSEPQARQARLREGSEPVLWQDDDALISRFRDSLDSDGMQLTRGGRFWHVMGHSHKGSAVGWLIDRFRALRGQRPHTLALGDGPNDIPMLQRADLAVLIPGRHGQVVSLEGDHVYHARSPGPAGWSEGMDHWWGETLPDNVSGEESPA</sequence>
<dbReference type="SUPFAM" id="SSF56784">
    <property type="entry name" value="HAD-like"/>
    <property type="match status" value="1"/>
</dbReference>
<dbReference type="OrthoDB" id="193379at2"/>
<evidence type="ECO:0000313" key="6">
    <source>
        <dbReference type="Proteomes" id="UP000198500"/>
    </source>
</evidence>
<organism evidence="5 6">
    <name type="scientific">Aidingimonas halophila</name>
    <dbReference type="NCBI Taxonomy" id="574349"/>
    <lineage>
        <taxon>Bacteria</taxon>
        <taxon>Pseudomonadati</taxon>
        <taxon>Pseudomonadota</taxon>
        <taxon>Gammaproteobacteria</taxon>
        <taxon>Oceanospirillales</taxon>
        <taxon>Halomonadaceae</taxon>
        <taxon>Aidingimonas</taxon>
    </lineage>
</organism>
<accession>A0A1H2RZ81</accession>
<dbReference type="Proteomes" id="UP000198500">
    <property type="component" value="Unassembled WGS sequence"/>
</dbReference>
<proteinExistence type="predicted"/>
<dbReference type="GO" id="GO:0000287">
    <property type="term" value="F:magnesium ion binding"/>
    <property type="evidence" value="ECO:0007669"/>
    <property type="project" value="TreeGrafter"/>
</dbReference>
<dbReference type="SFLD" id="SFLDG01140">
    <property type="entry name" value="C2.B:_Phosphomannomutase_and_P"/>
    <property type="match status" value="1"/>
</dbReference>
<dbReference type="SFLD" id="SFLDS00003">
    <property type="entry name" value="Haloacid_Dehalogenase"/>
    <property type="match status" value="1"/>
</dbReference>
<feature type="domain" description="Sucrose phosphatase-like" evidence="4">
    <location>
        <begin position="195"/>
        <end position="274"/>
    </location>
</feature>
<dbReference type="InterPro" id="IPR023214">
    <property type="entry name" value="HAD_sf"/>
</dbReference>
<dbReference type="EMBL" id="FNNI01000001">
    <property type="protein sequence ID" value="SDW24782.1"/>
    <property type="molecule type" value="Genomic_DNA"/>
</dbReference>
<dbReference type="GO" id="GO:0005829">
    <property type="term" value="C:cytosol"/>
    <property type="evidence" value="ECO:0007669"/>
    <property type="project" value="TreeGrafter"/>
</dbReference>
<evidence type="ECO:0000259" key="4">
    <source>
        <dbReference type="Pfam" id="PF05116"/>
    </source>
</evidence>
<dbReference type="Gene3D" id="3.30.980.20">
    <property type="entry name" value="Putative mannosyl-3-phosphoglycerate phosphatase, domain 2"/>
    <property type="match status" value="1"/>
</dbReference>
<dbReference type="InterPro" id="IPR006380">
    <property type="entry name" value="SPP-like_dom"/>
</dbReference>
<evidence type="ECO:0000313" key="5">
    <source>
        <dbReference type="EMBL" id="SDW24782.1"/>
    </source>
</evidence>
<dbReference type="InterPro" id="IPR036412">
    <property type="entry name" value="HAD-like_sf"/>
</dbReference>
<evidence type="ECO:0000256" key="1">
    <source>
        <dbReference type="ARBA" id="ARBA00022723"/>
    </source>
</evidence>
<keyword evidence="1" id="KW-0479">Metal-binding</keyword>
<keyword evidence="6" id="KW-1185">Reference proteome</keyword>
<keyword evidence="3" id="KW-0460">Magnesium</keyword>
<evidence type="ECO:0000256" key="3">
    <source>
        <dbReference type="ARBA" id="ARBA00022842"/>
    </source>
</evidence>
<dbReference type="GO" id="GO:0050531">
    <property type="term" value="F:mannosyl-3-phosphoglycerate phosphatase activity"/>
    <property type="evidence" value="ECO:0007669"/>
    <property type="project" value="InterPro"/>
</dbReference>
<dbReference type="AlphaFoldDB" id="A0A1H2RZ81"/>
<dbReference type="GO" id="GO:0051479">
    <property type="term" value="P:mannosylglycerate biosynthetic process"/>
    <property type="evidence" value="ECO:0007669"/>
    <property type="project" value="InterPro"/>
</dbReference>
<dbReference type="STRING" id="574349.SAMN05443545_101437"/>